<gene>
    <name evidence="1" type="ORF">RDB_LOCUS46888</name>
</gene>
<sequence length="160" mass="18113">GKSATVESIHWVKDPSGEPQAFIDHISDRLRQCPTNIRISSNLIKPCVEPFWCLTYRRRSGENGGPENLGNARRCLWSVFKCLPTNPGPSGLKEEVPKTGTLWSVPGFLEPRRVHPHIYPQCSYGDSAQTPIHCLRNCSIMNEFIETLTKVTPHYCNKHE</sequence>
<evidence type="ECO:0000313" key="1">
    <source>
        <dbReference type="EMBL" id="CAE6413504.1"/>
    </source>
</evidence>
<protein>
    <submittedName>
        <fullName evidence="1">Uncharacterized protein</fullName>
    </submittedName>
</protein>
<proteinExistence type="predicted"/>
<dbReference type="AlphaFoldDB" id="A0A8H3ABN2"/>
<dbReference type="Proteomes" id="UP000663840">
    <property type="component" value="Unassembled WGS sequence"/>
</dbReference>
<name>A0A8H3ABN2_9AGAM</name>
<accession>A0A8H3ABN2</accession>
<evidence type="ECO:0000313" key="2">
    <source>
        <dbReference type="Proteomes" id="UP000663840"/>
    </source>
</evidence>
<feature type="non-terminal residue" evidence="1">
    <location>
        <position position="160"/>
    </location>
</feature>
<comment type="caution">
    <text evidence="1">The sequence shown here is derived from an EMBL/GenBank/DDBJ whole genome shotgun (WGS) entry which is preliminary data.</text>
</comment>
<organism evidence="1 2">
    <name type="scientific">Rhizoctonia solani</name>
    <dbReference type="NCBI Taxonomy" id="456999"/>
    <lineage>
        <taxon>Eukaryota</taxon>
        <taxon>Fungi</taxon>
        <taxon>Dikarya</taxon>
        <taxon>Basidiomycota</taxon>
        <taxon>Agaricomycotina</taxon>
        <taxon>Agaricomycetes</taxon>
        <taxon>Cantharellales</taxon>
        <taxon>Ceratobasidiaceae</taxon>
        <taxon>Rhizoctonia</taxon>
    </lineage>
</organism>
<reference evidence="1" key="1">
    <citation type="submission" date="2021-01" db="EMBL/GenBank/DDBJ databases">
        <authorList>
            <person name="Kaushik A."/>
        </authorList>
    </citation>
    <scope>NUCLEOTIDE SEQUENCE</scope>
    <source>
        <strain evidence="1">AG1-1A</strain>
    </source>
</reference>
<dbReference type="EMBL" id="CAJMWR010001064">
    <property type="protein sequence ID" value="CAE6413504.1"/>
    <property type="molecule type" value="Genomic_DNA"/>
</dbReference>